<sequence>MAISKNLFNMVLKKFHKSSHTDTNLSNTSSSEEAMVREETANFEEDIAASPTPSSSQKKDLTKEDVKAIKIQSFFRGYLMNWLVN</sequence>
<gene>
    <name evidence="3" type="ORF">CFP56_016260</name>
</gene>
<keyword evidence="4" id="KW-1185">Reference proteome</keyword>
<dbReference type="AlphaFoldDB" id="A0AAW0KNJ1"/>
<name>A0AAW0KNJ1_QUESU</name>
<reference evidence="3 4" key="1">
    <citation type="journal article" date="2018" name="Sci. Data">
        <title>The draft genome sequence of cork oak.</title>
        <authorList>
            <person name="Ramos A.M."/>
            <person name="Usie A."/>
            <person name="Barbosa P."/>
            <person name="Barros P.M."/>
            <person name="Capote T."/>
            <person name="Chaves I."/>
            <person name="Simoes F."/>
            <person name="Abreu I."/>
            <person name="Carrasquinho I."/>
            <person name="Faro C."/>
            <person name="Guimaraes J.B."/>
            <person name="Mendonca D."/>
            <person name="Nobrega F."/>
            <person name="Rodrigues L."/>
            <person name="Saibo N.J.M."/>
            <person name="Varela M.C."/>
            <person name="Egas C."/>
            <person name="Matos J."/>
            <person name="Miguel C.M."/>
            <person name="Oliveira M.M."/>
            <person name="Ricardo C.P."/>
            <person name="Goncalves S."/>
        </authorList>
    </citation>
    <scope>NUCLEOTIDE SEQUENCE [LARGE SCALE GENOMIC DNA]</scope>
    <source>
        <strain evidence="4">cv. HL8</strain>
    </source>
</reference>
<dbReference type="PROSITE" id="PS50096">
    <property type="entry name" value="IQ"/>
    <property type="match status" value="1"/>
</dbReference>
<evidence type="ECO:0000256" key="2">
    <source>
        <dbReference type="SAM" id="MobiDB-lite"/>
    </source>
</evidence>
<evidence type="ECO:0000256" key="1">
    <source>
        <dbReference type="ARBA" id="ARBA00022860"/>
    </source>
</evidence>
<protein>
    <submittedName>
        <fullName evidence="3">Uncharacterized protein</fullName>
    </submittedName>
</protein>
<feature type="compositionally biased region" description="Polar residues" evidence="2">
    <location>
        <begin position="21"/>
        <end position="32"/>
    </location>
</feature>
<feature type="region of interest" description="Disordered" evidence="2">
    <location>
        <begin position="17"/>
        <end position="62"/>
    </location>
</feature>
<evidence type="ECO:0000313" key="3">
    <source>
        <dbReference type="EMBL" id="KAK7840789.1"/>
    </source>
</evidence>
<organism evidence="3 4">
    <name type="scientific">Quercus suber</name>
    <name type="common">Cork oak</name>
    <dbReference type="NCBI Taxonomy" id="58331"/>
    <lineage>
        <taxon>Eukaryota</taxon>
        <taxon>Viridiplantae</taxon>
        <taxon>Streptophyta</taxon>
        <taxon>Embryophyta</taxon>
        <taxon>Tracheophyta</taxon>
        <taxon>Spermatophyta</taxon>
        <taxon>Magnoliopsida</taxon>
        <taxon>eudicotyledons</taxon>
        <taxon>Gunneridae</taxon>
        <taxon>Pentapetalae</taxon>
        <taxon>rosids</taxon>
        <taxon>fabids</taxon>
        <taxon>Fagales</taxon>
        <taxon>Fagaceae</taxon>
        <taxon>Quercus</taxon>
    </lineage>
</organism>
<dbReference type="EMBL" id="PKMF04000254">
    <property type="protein sequence ID" value="KAK7840789.1"/>
    <property type="molecule type" value="Genomic_DNA"/>
</dbReference>
<comment type="caution">
    <text evidence="3">The sequence shown here is derived from an EMBL/GenBank/DDBJ whole genome shotgun (WGS) entry which is preliminary data.</text>
</comment>
<keyword evidence="1" id="KW-0112">Calmodulin-binding</keyword>
<dbReference type="GO" id="GO:0005516">
    <property type="term" value="F:calmodulin binding"/>
    <property type="evidence" value="ECO:0007669"/>
    <property type="project" value="UniProtKB-KW"/>
</dbReference>
<dbReference type="Pfam" id="PF00612">
    <property type="entry name" value="IQ"/>
    <property type="match status" value="1"/>
</dbReference>
<proteinExistence type="predicted"/>
<dbReference type="InterPro" id="IPR000048">
    <property type="entry name" value="IQ_motif_EF-hand-BS"/>
</dbReference>
<accession>A0AAW0KNJ1</accession>
<evidence type="ECO:0000313" key="4">
    <source>
        <dbReference type="Proteomes" id="UP000237347"/>
    </source>
</evidence>
<dbReference type="Proteomes" id="UP000237347">
    <property type="component" value="Unassembled WGS sequence"/>
</dbReference>